<dbReference type="Proteomes" id="UP000295066">
    <property type="component" value="Unassembled WGS sequence"/>
</dbReference>
<keyword evidence="3" id="KW-0645">Protease</keyword>
<accession>A0A4R8M901</accession>
<dbReference type="Pfam" id="PF14343">
    <property type="entry name" value="PrcB_C"/>
    <property type="match status" value="1"/>
</dbReference>
<reference evidence="3 4" key="1">
    <citation type="submission" date="2019-03" db="EMBL/GenBank/DDBJ databases">
        <title>Genomic Encyclopedia of Type Strains, Phase IV (KMG-IV): sequencing the most valuable type-strain genomes for metagenomic binning, comparative biology and taxonomic classification.</title>
        <authorList>
            <person name="Goeker M."/>
        </authorList>
    </citation>
    <scope>NUCLEOTIDE SEQUENCE [LARGE SCALE GENOMIC DNA]</scope>
    <source>
        <strain evidence="3 4">DSM 25964</strain>
    </source>
</reference>
<keyword evidence="3" id="KW-0378">Hydrolase</keyword>
<gene>
    <name evidence="3" type="ORF">C8D99_105127</name>
</gene>
<protein>
    <submittedName>
        <fullName evidence="3">Protease stability complex PrcB-like protein</fullName>
    </submittedName>
</protein>
<name>A0A4R8M901_9BACT</name>
<dbReference type="GO" id="GO:0006508">
    <property type="term" value="P:proteolysis"/>
    <property type="evidence" value="ECO:0007669"/>
    <property type="project" value="UniProtKB-KW"/>
</dbReference>
<evidence type="ECO:0000259" key="2">
    <source>
        <dbReference type="Pfam" id="PF14343"/>
    </source>
</evidence>
<dbReference type="GO" id="GO:0008233">
    <property type="term" value="F:peptidase activity"/>
    <property type="evidence" value="ECO:0007669"/>
    <property type="project" value="UniProtKB-KW"/>
</dbReference>
<evidence type="ECO:0000256" key="1">
    <source>
        <dbReference type="SAM" id="SignalP"/>
    </source>
</evidence>
<dbReference type="EMBL" id="SORI01000005">
    <property type="protein sequence ID" value="TDY61714.1"/>
    <property type="molecule type" value="Genomic_DNA"/>
</dbReference>
<comment type="caution">
    <text evidence="3">The sequence shown here is derived from an EMBL/GenBank/DDBJ whole genome shotgun (WGS) entry which is preliminary data.</text>
</comment>
<keyword evidence="4" id="KW-1185">Reference proteome</keyword>
<dbReference type="RefSeq" id="WP_166670026.1">
    <property type="nucleotide sequence ID" value="NZ_SORI01000005.1"/>
</dbReference>
<evidence type="ECO:0000313" key="3">
    <source>
        <dbReference type="EMBL" id="TDY61714.1"/>
    </source>
</evidence>
<proteinExistence type="predicted"/>
<feature type="domain" description="PrcB C-terminal" evidence="2">
    <location>
        <begin position="94"/>
        <end position="147"/>
    </location>
</feature>
<evidence type="ECO:0000313" key="4">
    <source>
        <dbReference type="Proteomes" id="UP000295066"/>
    </source>
</evidence>
<feature type="signal peptide" evidence="1">
    <location>
        <begin position="1"/>
        <end position="21"/>
    </location>
</feature>
<sequence length="160" mass="17072">MKNAAVLALLIFSALISSVTAGTAEACAACDDDDGAVVAFVPVGKGSYGGVNDRRFVVVKDEIEWKELWGEINGNVLPLPPLPEIDFSRQVLAAVFQGLKRSGGYSISVEAIIETGDRVTVSVREQEPGPQNLVTMALSSPWEVVAFPLPQKPVLFTSIQ</sequence>
<feature type="chain" id="PRO_5021034039" evidence="1">
    <location>
        <begin position="22"/>
        <end position="160"/>
    </location>
</feature>
<dbReference type="AlphaFoldDB" id="A0A4R8M901"/>
<dbReference type="InterPro" id="IPR025748">
    <property type="entry name" value="PrcB_C_dom"/>
</dbReference>
<keyword evidence="1" id="KW-0732">Signal</keyword>
<organism evidence="3 4">
    <name type="scientific">Aminivibrio pyruvatiphilus</name>
    <dbReference type="NCBI Taxonomy" id="1005740"/>
    <lineage>
        <taxon>Bacteria</taxon>
        <taxon>Thermotogati</taxon>
        <taxon>Synergistota</taxon>
        <taxon>Synergistia</taxon>
        <taxon>Synergistales</taxon>
        <taxon>Aminobacteriaceae</taxon>
        <taxon>Aminivibrio</taxon>
    </lineage>
</organism>